<evidence type="ECO:0000259" key="5">
    <source>
        <dbReference type="PROSITE" id="PS50887"/>
    </source>
</evidence>
<dbReference type="InterPro" id="IPR035965">
    <property type="entry name" value="PAS-like_dom_sf"/>
</dbReference>
<accession>A0ABS4SK09</accession>
<dbReference type="RefSeq" id="WP_209766757.1">
    <property type="nucleotide sequence ID" value="NZ_JAGINP010000008.1"/>
</dbReference>
<dbReference type="Gene3D" id="3.20.20.450">
    <property type="entry name" value="EAL domain"/>
    <property type="match status" value="1"/>
</dbReference>
<feature type="domain" description="PAS" evidence="2">
    <location>
        <begin position="253"/>
        <end position="309"/>
    </location>
</feature>
<dbReference type="EMBL" id="JAGINP010000008">
    <property type="protein sequence ID" value="MBP2292903.1"/>
    <property type="molecule type" value="Genomic_DNA"/>
</dbReference>
<dbReference type="Pfam" id="PF13426">
    <property type="entry name" value="PAS_9"/>
    <property type="match status" value="1"/>
</dbReference>
<dbReference type="NCBIfam" id="TIGR00254">
    <property type="entry name" value="GGDEF"/>
    <property type="match status" value="1"/>
</dbReference>
<dbReference type="NCBIfam" id="TIGR00229">
    <property type="entry name" value="sensory_box"/>
    <property type="match status" value="1"/>
</dbReference>
<feature type="transmembrane region" description="Helical" evidence="1">
    <location>
        <begin position="177"/>
        <end position="198"/>
    </location>
</feature>
<feature type="transmembrane region" description="Helical" evidence="1">
    <location>
        <begin position="111"/>
        <end position="133"/>
    </location>
</feature>
<dbReference type="PROSITE" id="PS50112">
    <property type="entry name" value="PAS"/>
    <property type="match status" value="1"/>
</dbReference>
<evidence type="ECO:0000256" key="1">
    <source>
        <dbReference type="PROSITE-ProRule" id="PRU00244"/>
    </source>
</evidence>
<dbReference type="Gene3D" id="3.30.70.270">
    <property type="match status" value="1"/>
</dbReference>
<keyword evidence="1" id="KW-1133">Transmembrane helix</keyword>
<proteinExistence type="predicted"/>
<feature type="transmembrane region" description="Helical" evidence="1">
    <location>
        <begin position="84"/>
        <end position="104"/>
    </location>
</feature>
<dbReference type="InterPro" id="IPR001633">
    <property type="entry name" value="EAL_dom"/>
</dbReference>
<dbReference type="Proteomes" id="UP000781958">
    <property type="component" value="Unassembled WGS sequence"/>
</dbReference>
<dbReference type="Pfam" id="PF00990">
    <property type="entry name" value="GGDEF"/>
    <property type="match status" value="1"/>
</dbReference>
<feature type="domain" description="EAL" evidence="4">
    <location>
        <begin position="544"/>
        <end position="794"/>
    </location>
</feature>
<feature type="domain" description="GGDEF" evidence="5">
    <location>
        <begin position="402"/>
        <end position="535"/>
    </location>
</feature>
<comment type="caution">
    <text evidence="7">The sequence shown here is derived from an EMBL/GenBank/DDBJ whole genome shotgun (WGS) entry which is preliminary data.</text>
</comment>
<evidence type="ECO:0000313" key="8">
    <source>
        <dbReference type="Proteomes" id="UP000781958"/>
    </source>
</evidence>
<dbReference type="CDD" id="cd01948">
    <property type="entry name" value="EAL"/>
    <property type="match status" value="1"/>
</dbReference>
<dbReference type="CDD" id="cd01949">
    <property type="entry name" value="GGDEF"/>
    <property type="match status" value="1"/>
</dbReference>
<reference evidence="7 8" key="1">
    <citation type="submission" date="2021-03" db="EMBL/GenBank/DDBJ databases">
        <title>Genomic Encyclopedia of Type Strains, Phase III (KMG-III): the genomes of soil and plant-associated and newly described type strains.</title>
        <authorList>
            <person name="Whitman W."/>
        </authorList>
    </citation>
    <scope>NUCLEOTIDE SEQUENCE [LARGE SCALE GENOMIC DNA]</scope>
    <source>
        <strain evidence="7 8">IMMIB AFH-6</strain>
    </source>
</reference>
<dbReference type="SUPFAM" id="SSF141868">
    <property type="entry name" value="EAL domain-like"/>
    <property type="match status" value="1"/>
</dbReference>
<dbReference type="InterPro" id="IPR005330">
    <property type="entry name" value="MHYT_dom"/>
</dbReference>
<feature type="transmembrane region" description="Helical" evidence="1">
    <location>
        <begin position="210"/>
        <end position="235"/>
    </location>
</feature>
<dbReference type="PROSITE" id="PS50887">
    <property type="entry name" value="GGDEF"/>
    <property type="match status" value="1"/>
</dbReference>
<feature type="transmembrane region" description="Helical" evidence="1">
    <location>
        <begin position="145"/>
        <end position="165"/>
    </location>
</feature>
<dbReference type="PROSITE" id="PS50883">
    <property type="entry name" value="EAL"/>
    <property type="match status" value="1"/>
</dbReference>
<evidence type="ECO:0000259" key="3">
    <source>
        <dbReference type="PROSITE" id="PS50113"/>
    </source>
</evidence>
<sequence length="799" mass="85241">MFDVYACLTDQHNPWLVALAGMICLFAAWTALSLTDRARAAIGRGRPLWTAAGALATGGGIWATHFVAMLAFQPNVPIGYDLGVTALSVALAVGLTGVGLGVNLRGGTLPALGGGGLLGAAIGAMHYTGMAAVRAPATLSYDPSFVAASLVIGGAGAAAALALTAGRSGLQRRAMAAGLLTAGICGLHFTAMAAVRLIPTEALLVPSPAAPTGLAAAVAAITMMILVLSLAGSIVDQRLATRAAREAARLRASETRFRQLADVTFEGIVIHAGGRILDVNRAMARLLGRAPEDFIGLPVLDFVAPSHREGLVHAAATPHEPREIALLHADGSLVDVEVLGEAIEHDGRPAWVVAVRDLRERKQAEERLRHMAHHDLLTQLPNRALFNDRLEQALALAERDGGAVAVLCLDLDRFKAVNDLLGHHGGDALLQQVAQRLLRAANDQDTVARFSGDEFVVLQTRVAQPAGAEAVAKRMVAALGAPFDLDGQPVRIGTSIGIALYPQDARAGEALLRNADTALYRAKADGRGTYRFFEAEMDARLQERRRLERDLQQALLGEQLTVHFQPLGDCTTQQIVGFEALVRWNHPERGLVAPSDFIPMAEETGLIVPLGEWVLREACREAVRWPSSIRVAVNLSPVQFRHADLAERVIGILKDTGLPPERLELEVTEGVLIDDSARALSTLKALKDAGIRISLDDFGTGYSSLSYLQSFPFDKIKIDRSFIGNMPTNEDSRAIVRAIIALARSLRITVTAEGVETEEQLRLLRSESCNQVQGYLLGRPAPADDVSARLAEPAPELVG</sequence>
<name>A0ABS4SK09_9PROT</name>
<keyword evidence="8" id="KW-1185">Reference proteome</keyword>
<evidence type="ECO:0000313" key="7">
    <source>
        <dbReference type="EMBL" id="MBP2292903.1"/>
    </source>
</evidence>
<evidence type="ECO:0000259" key="2">
    <source>
        <dbReference type="PROSITE" id="PS50112"/>
    </source>
</evidence>
<evidence type="ECO:0000259" key="4">
    <source>
        <dbReference type="PROSITE" id="PS50883"/>
    </source>
</evidence>
<feature type="domain" description="MHYT" evidence="6">
    <location>
        <begin position="12"/>
        <end position="198"/>
    </location>
</feature>
<dbReference type="Pfam" id="PF00563">
    <property type="entry name" value="EAL"/>
    <property type="match status" value="1"/>
</dbReference>
<dbReference type="InterPro" id="IPR000014">
    <property type="entry name" value="PAS"/>
</dbReference>
<dbReference type="SMART" id="SM00052">
    <property type="entry name" value="EAL"/>
    <property type="match status" value="1"/>
</dbReference>
<feature type="transmembrane region" description="Helical" evidence="1">
    <location>
        <begin position="15"/>
        <end position="35"/>
    </location>
</feature>
<keyword evidence="1" id="KW-0472">Membrane</keyword>
<dbReference type="InterPro" id="IPR029787">
    <property type="entry name" value="Nucleotide_cyclase"/>
</dbReference>
<dbReference type="SMART" id="SM00091">
    <property type="entry name" value="PAS"/>
    <property type="match status" value="1"/>
</dbReference>
<dbReference type="InterPro" id="IPR052155">
    <property type="entry name" value="Biofilm_reg_signaling"/>
</dbReference>
<dbReference type="PROSITE" id="PS50924">
    <property type="entry name" value="MHYT"/>
    <property type="match status" value="1"/>
</dbReference>
<dbReference type="Gene3D" id="3.30.450.20">
    <property type="entry name" value="PAS domain"/>
    <property type="match status" value="1"/>
</dbReference>
<keyword evidence="1" id="KW-0812">Transmembrane</keyword>
<dbReference type="PROSITE" id="PS50113">
    <property type="entry name" value="PAC"/>
    <property type="match status" value="1"/>
</dbReference>
<dbReference type="InterPro" id="IPR043128">
    <property type="entry name" value="Rev_trsase/Diguanyl_cyclase"/>
</dbReference>
<dbReference type="InterPro" id="IPR000160">
    <property type="entry name" value="GGDEF_dom"/>
</dbReference>
<dbReference type="PANTHER" id="PTHR44757:SF2">
    <property type="entry name" value="BIOFILM ARCHITECTURE MAINTENANCE PROTEIN MBAA"/>
    <property type="match status" value="1"/>
</dbReference>
<feature type="transmembrane region" description="Helical" evidence="1">
    <location>
        <begin position="47"/>
        <end position="72"/>
    </location>
</feature>
<feature type="domain" description="PAC" evidence="3">
    <location>
        <begin position="320"/>
        <end position="370"/>
    </location>
</feature>
<dbReference type="InterPro" id="IPR035919">
    <property type="entry name" value="EAL_sf"/>
</dbReference>
<dbReference type="CDD" id="cd00130">
    <property type="entry name" value="PAS"/>
    <property type="match status" value="1"/>
</dbReference>
<gene>
    <name evidence="7" type="ORF">J2851_002684</name>
</gene>
<dbReference type="SUPFAM" id="SSF55073">
    <property type="entry name" value="Nucleotide cyclase"/>
    <property type="match status" value="1"/>
</dbReference>
<evidence type="ECO:0000259" key="6">
    <source>
        <dbReference type="PROSITE" id="PS50924"/>
    </source>
</evidence>
<dbReference type="InterPro" id="IPR000700">
    <property type="entry name" value="PAS-assoc_C"/>
</dbReference>
<dbReference type="SUPFAM" id="SSF55785">
    <property type="entry name" value="PYP-like sensor domain (PAS domain)"/>
    <property type="match status" value="1"/>
</dbReference>
<organism evidence="7 8">
    <name type="scientific">Azospirillum rugosum</name>
    <dbReference type="NCBI Taxonomy" id="416170"/>
    <lineage>
        <taxon>Bacteria</taxon>
        <taxon>Pseudomonadati</taxon>
        <taxon>Pseudomonadota</taxon>
        <taxon>Alphaproteobacteria</taxon>
        <taxon>Rhodospirillales</taxon>
        <taxon>Azospirillaceae</taxon>
        <taxon>Azospirillum</taxon>
    </lineage>
</organism>
<dbReference type="PANTHER" id="PTHR44757">
    <property type="entry name" value="DIGUANYLATE CYCLASE DGCP"/>
    <property type="match status" value="1"/>
</dbReference>
<protein>
    <submittedName>
        <fullName evidence="7">Diguanylate cyclase (GGDEF)-like protein/PAS domain S-box-containing protein</fullName>
    </submittedName>
</protein>
<dbReference type="Pfam" id="PF03707">
    <property type="entry name" value="MHYT"/>
    <property type="match status" value="2"/>
</dbReference>
<dbReference type="SMART" id="SM00267">
    <property type="entry name" value="GGDEF"/>
    <property type="match status" value="1"/>
</dbReference>